<comment type="caution">
    <text evidence="1">The sequence shown here is derived from an EMBL/GenBank/DDBJ whole genome shotgun (WGS) entry which is preliminary data.</text>
</comment>
<evidence type="ECO:0000313" key="1">
    <source>
        <dbReference type="EMBL" id="MBB3153300.1"/>
    </source>
</evidence>
<dbReference type="AlphaFoldDB" id="A0A7W5C9R5"/>
<evidence type="ECO:0000313" key="2">
    <source>
        <dbReference type="Proteomes" id="UP000518605"/>
    </source>
</evidence>
<reference evidence="1 2" key="1">
    <citation type="submission" date="2020-08" db="EMBL/GenBank/DDBJ databases">
        <title>Genomic Encyclopedia of Type Strains, Phase III (KMG-III): the genomes of soil and plant-associated and newly described type strains.</title>
        <authorList>
            <person name="Whitman W."/>
        </authorList>
    </citation>
    <scope>NUCLEOTIDE SEQUENCE [LARGE SCALE GENOMIC DNA]</scope>
    <source>
        <strain evidence="1 2">CECT 8234</strain>
    </source>
</reference>
<dbReference type="EMBL" id="JACHXW010000009">
    <property type="protein sequence ID" value="MBB3153300.1"/>
    <property type="molecule type" value="Genomic_DNA"/>
</dbReference>
<proteinExistence type="predicted"/>
<keyword evidence="2" id="KW-1185">Reference proteome</keyword>
<sequence>MLDFIYKSLFILSKHGKEDTYIFKYFRKASKLLVNIIYPFYFSWIKKTGIGIEPASKNNVIISLTSFPARINYVWICIETLLRQETMPNKIILWLADSQFTGIDDLPSKLLKLQKRGLEIRFCEDLRSHKKYYYTMKEYPNSNILIVDDDMFYPKNLVTRLLVSSKKNPNTVCCNRGHVMQATEDSISPYSNWLRKTEKNVPSYELCPTGCGGVLYPPGSLIEDVFDKSDIMKLCLNADDLWLKVMGLLNKTKAIKTDSNMIDYFDIIQTQHVKLTKSNVGENMNDIQLNNILRKYHINFKELFRN</sequence>
<dbReference type="RefSeq" id="WP_183564592.1">
    <property type="nucleotide sequence ID" value="NZ_JACHXW010000009.1"/>
</dbReference>
<accession>A0A7W5C9R5</accession>
<dbReference type="InterPro" id="IPR029044">
    <property type="entry name" value="Nucleotide-diphossugar_trans"/>
</dbReference>
<name>A0A7W5C9R5_9BACL</name>
<dbReference type="Proteomes" id="UP000518605">
    <property type="component" value="Unassembled WGS sequence"/>
</dbReference>
<gene>
    <name evidence="1" type="ORF">FHS16_003362</name>
</gene>
<dbReference type="SUPFAM" id="SSF53448">
    <property type="entry name" value="Nucleotide-diphospho-sugar transferases"/>
    <property type="match status" value="1"/>
</dbReference>
<evidence type="ECO:0008006" key="3">
    <source>
        <dbReference type="Google" id="ProtNLM"/>
    </source>
</evidence>
<protein>
    <recommendedName>
        <fullName evidence="3">Glycosyltransferase</fullName>
    </recommendedName>
</protein>
<organism evidence="1 2">
    <name type="scientific">Paenibacillus endophyticus</name>
    <dbReference type="NCBI Taxonomy" id="1294268"/>
    <lineage>
        <taxon>Bacteria</taxon>
        <taxon>Bacillati</taxon>
        <taxon>Bacillota</taxon>
        <taxon>Bacilli</taxon>
        <taxon>Bacillales</taxon>
        <taxon>Paenibacillaceae</taxon>
        <taxon>Paenibacillus</taxon>
    </lineage>
</organism>